<evidence type="ECO:0000313" key="1">
    <source>
        <dbReference type="EMBL" id="TYB79687.1"/>
    </source>
</evidence>
<proteinExistence type="predicted"/>
<dbReference type="CDD" id="cd07067">
    <property type="entry name" value="HP_PGM_like"/>
    <property type="match status" value="1"/>
</dbReference>
<sequence>MKFLLPLCFITILGLSSCTQKSDDKALTTLYFIRHAEKDRSNSENKNPHLTETGLARAAYWADVFQSVKFDAIYTTNYKRTIETGLPTAQNNNLEIQFYDGDLLDADKMLKENKGNNVLIVGHSDTTPKFVNKFLGIESYQEIDDSNNSNLYIITISDNLVTDLLLTLNP</sequence>
<dbReference type="OrthoDB" id="3296006at2"/>
<protein>
    <submittedName>
        <fullName evidence="1">Histidine phosphatase family protein</fullName>
    </submittedName>
</protein>
<comment type="caution">
    <text evidence="1">The sequence shown here is derived from an EMBL/GenBank/DDBJ whole genome shotgun (WGS) entry which is preliminary data.</text>
</comment>
<accession>A0A5D0RDL9</accession>
<name>A0A5D0RDL9_9FLAO</name>
<dbReference type="Gene3D" id="3.40.50.1240">
    <property type="entry name" value="Phosphoglycerate mutase-like"/>
    <property type="match status" value="1"/>
</dbReference>
<dbReference type="InterPro" id="IPR029033">
    <property type="entry name" value="His_PPase_superfam"/>
</dbReference>
<reference evidence="1 2" key="1">
    <citation type="submission" date="2019-08" db="EMBL/GenBank/DDBJ databases">
        <title>Genomes of Antarctic Bizionia species.</title>
        <authorList>
            <person name="Bowman J.P."/>
        </authorList>
    </citation>
    <scope>NUCLEOTIDE SEQUENCE [LARGE SCALE GENOMIC DNA]</scope>
    <source>
        <strain evidence="1 2">ADA-4</strain>
    </source>
</reference>
<dbReference type="Pfam" id="PF00300">
    <property type="entry name" value="His_Phos_1"/>
    <property type="match status" value="1"/>
</dbReference>
<organism evidence="1 2">
    <name type="scientific">Bizionia myxarmorum</name>
    <dbReference type="NCBI Taxonomy" id="291186"/>
    <lineage>
        <taxon>Bacteria</taxon>
        <taxon>Pseudomonadati</taxon>
        <taxon>Bacteroidota</taxon>
        <taxon>Flavobacteriia</taxon>
        <taxon>Flavobacteriales</taxon>
        <taxon>Flavobacteriaceae</taxon>
        <taxon>Bizionia</taxon>
    </lineage>
</organism>
<dbReference type="RefSeq" id="WP_148403420.1">
    <property type="nucleotide sequence ID" value="NZ_VSKK01000001.1"/>
</dbReference>
<dbReference type="PROSITE" id="PS51257">
    <property type="entry name" value="PROKAR_LIPOPROTEIN"/>
    <property type="match status" value="1"/>
</dbReference>
<dbReference type="Proteomes" id="UP000323720">
    <property type="component" value="Unassembled WGS sequence"/>
</dbReference>
<keyword evidence="2" id="KW-1185">Reference proteome</keyword>
<dbReference type="SUPFAM" id="SSF53254">
    <property type="entry name" value="Phosphoglycerate mutase-like"/>
    <property type="match status" value="1"/>
</dbReference>
<gene>
    <name evidence="1" type="ORF">ES674_08030</name>
</gene>
<dbReference type="AlphaFoldDB" id="A0A5D0RDL9"/>
<dbReference type="InterPro" id="IPR013078">
    <property type="entry name" value="His_Pase_superF_clade-1"/>
</dbReference>
<dbReference type="EMBL" id="VSKK01000001">
    <property type="protein sequence ID" value="TYB79687.1"/>
    <property type="molecule type" value="Genomic_DNA"/>
</dbReference>
<evidence type="ECO:0000313" key="2">
    <source>
        <dbReference type="Proteomes" id="UP000323720"/>
    </source>
</evidence>